<dbReference type="OrthoDB" id="6684064at2"/>
<dbReference type="RefSeq" id="WP_150771124.1">
    <property type="nucleotide sequence ID" value="NZ_CABVIY010000004.1"/>
</dbReference>
<name>A0A5E7SSS3_PSEFL</name>
<sequence length="121" mass="13821">MPEETAVIQPLPVERDVDGWWSHPGYLSEFDDEITDAQFQEWCLRHQVETKITYMESDVPFEVFDAYMDDGQCDCSAWEIQHPAEAGWFILSLHDAEDGPVCVWGRRALPVPKLPGAQVTP</sequence>
<protein>
    <submittedName>
        <fullName evidence="1">Uncharacterized protein</fullName>
    </submittedName>
</protein>
<reference evidence="1 2" key="1">
    <citation type="submission" date="2019-09" db="EMBL/GenBank/DDBJ databases">
        <authorList>
            <person name="Chandra G."/>
            <person name="Truman W A."/>
        </authorList>
    </citation>
    <scope>NUCLEOTIDE SEQUENCE [LARGE SCALE GENOMIC DNA]</scope>
    <source>
        <strain evidence="1">PS918</strain>
    </source>
</reference>
<evidence type="ECO:0000313" key="1">
    <source>
        <dbReference type="EMBL" id="VVP89399.1"/>
    </source>
</evidence>
<gene>
    <name evidence="1" type="ORF">PS918_03083</name>
</gene>
<organism evidence="1 2">
    <name type="scientific">Pseudomonas fluorescens</name>
    <dbReference type="NCBI Taxonomy" id="294"/>
    <lineage>
        <taxon>Bacteria</taxon>
        <taxon>Pseudomonadati</taxon>
        <taxon>Pseudomonadota</taxon>
        <taxon>Gammaproteobacteria</taxon>
        <taxon>Pseudomonadales</taxon>
        <taxon>Pseudomonadaceae</taxon>
        <taxon>Pseudomonas</taxon>
    </lineage>
</organism>
<dbReference type="Proteomes" id="UP000326611">
    <property type="component" value="Unassembled WGS sequence"/>
</dbReference>
<accession>A0A5E7SSS3</accession>
<dbReference type="EMBL" id="CABVIY010000004">
    <property type="protein sequence ID" value="VVP89399.1"/>
    <property type="molecule type" value="Genomic_DNA"/>
</dbReference>
<dbReference type="AlphaFoldDB" id="A0A5E7SSS3"/>
<evidence type="ECO:0000313" key="2">
    <source>
        <dbReference type="Proteomes" id="UP000326611"/>
    </source>
</evidence>
<proteinExistence type="predicted"/>